<comment type="caution">
    <text evidence="1">The sequence shown here is derived from an EMBL/GenBank/DDBJ whole genome shotgun (WGS) entry which is preliminary data.</text>
</comment>
<dbReference type="AlphaFoldDB" id="X0TQK8"/>
<protein>
    <submittedName>
        <fullName evidence="1">Uncharacterized protein</fullName>
    </submittedName>
</protein>
<gene>
    <name evidence="1" type="ORF">S01H1_32150</name>
</gene>
<evidence type="ECO:0000313" key="1">
    <source>
        <dbReference type="EMBL" id="GAF95853.1"/>
    </source>
</evidence>
<proteinExistence type="predicted"/>
<reference evidence="1" key="1">
    <citation type="journal article" date="2014" name="Front. Microbiol.">
        <title>High frequency of phylogenetically diverse reductive dehalogenase-homologous genes in deep subseafloor sedimentary metagenomes.</title>
        <authorList>
            <person name="Kawai M."/>
            <person name="Futagami T."/>
            <person name="Toyoda A."/>
            <person name="Takaki Y."/>
            <person name="Nishi S."/>
            <person name="Hori S."/>
            <person name="Arai W."/>
            <person name="Tsubouchi T."/>
            <person name="Morono Y."/>
            <person name="Uchiyama I."/>
            <person name="Ito T."/>
            <person name="Fujiyama A."/>
            <person name="Inagaki F."/>
            <person name="Takami H."/>
        </authorList>
    </citation>
    <scope>NUCLEOTIDE SEQUENCE</scope>
    <source>
        <strain evidence="1">Expedition CK06-06</strain>
    </source>
</reference>
<dbReference type="EMBL" id="BARS01019887">
    <property type="protein sequence ID" value="GAF95853.1"/>
    <property type="molecule type" value="Genomic_DNA"/>
</dbReference>
<sequence length="125" mass="15488">MYTQDLFTVVEDHIKPKVLKRMNRYNKWEYGYNEEYDIVVISKTGKIGEIYKIQNLYIGLPEVPKDVVKFKNNKWNRETLPVAFKKIKTIFDWEEYPVDFKEKWYDYIDKEFTRREQGFWFYNKS</sequence>
<organism evidence="1">
    <name type="scientific">marine sediment metagenome</name>
    <dbReference type="NCBI Taxonomy" id="412755"/>
    <lineage>
        <taxon>unclassified sequences</taxon>
        <taxon>metagenomes</taxon>
        <taxon>ecological metagenomes</taxon>
    </lineage>
</organism>
<feature type="non-terminal residue" evidence="1">
    <location>
        <position position="125"/>
    </location>
</feature>
<accession>X0TQK8</accession>
<name>X0TQK8_9ZZZZ</name>